<dbReference type="EMBL" id="CM023486">
    <property type="protein sequence ID" value="KAH6928149.1"/>
    <property type="molecule type" value="Genomic_DNA"/>
</dbReference>
<organism evidence="1 2">
    <name type="scientific">Hyalomma asiaticum</name>
    <name type="common">Tick</name>
    <dbReference type="NCBI Taxonomy" id="266040"/>
    <lineage>
        <taxon>Eukaryota</taxon>
        <taxon>Metazoa</taxon>
        <taxon>Ecdysozoa</taxon>
        <taxon>Arthropoda</taxon>
        <taxon>Chelicerata</taxon>
        <taxon>Arachnida</taxon>
        <taxon>Acari</taxon>
        <taxon>Parasitiformes</taxon>
        <taxon>Ixodida</taxon>
        <taxon>Ixodoidea</taxon>
        <taxon>Ixodidae</taxon>
        <taxon>Hyalomminae</taxon>
        <taxon>Hyalomma</taxon>
    </lineage>
</organism>
<reference evidence="1" key="1">
    <citation type="submission" date="2020-05" db="EMBL/GenBank/DDBJ databases">
        <title>Large-scale comparative analyses of tick genomes elucidate their genetic diversity and vector capacities.</title>
        <authorList>
            <person name="Jia N."/>
            <person name="Wang J."/>
            <person name="Shi W."/>
            <person name="Du L."/>
            <person name="Sun Y."/>
            <person name="Zhan W."/>
            <person name="Jiang J."/>
            <person name="Wang Q."/>
            <person name="Zhang B."/>
            <person name="Ji P."/>
            <person name="Sakyi L.B."/>
            <person name="Cui X."/>
            <person name="Yuan T."/>
            <person name="Jiang B."/>
            <person name="Yang W."/>
            <person name="Lam T.T.-Y."/>
            <person name="Chang Q."/>
            <person name="Ding S."/>
            <person name="Wang X."/>
            <person name="Zhu J."/>
            <person name="Ruan X."/>
            <person name="Zhao L."/>
            <person name="Wei J."/>
            <person name="Que T."/>
            <person name="Du C."/>
            <person name="Cheng J."/>
            <person name="Dai P."/>
            <person name="Han X."/>
            <person name="Huang E."/>
            <person name="Gao Y."/>
            <person name="Liu J."/>
            <person name="Shao H."/>
            <person name="Ye R."/>
            <person name="Li L."/>
            <person name="Wei W."/>
            <person name="Wang X."/>
            <person name="Wang C."/>
            <person name="Yang T."/>
            <person name="Huo Q."/>
            <person name="Li W."/>
            <person name="Guo W."/>
            <person name="Chen H."/>
            <person name="Zhou L."/>
            <person name="Ni X."/>
            <person name="Tian J."/>
            <person name="Zhou Y."/>
            <person name="Sheng Y."/>
            <person name="Liu T."/>
            <person name="Pan Y."/>
            <person name="Xia L."/>
            <person name="Li J."/>
            <person name="Zhao F."/>
            <person name="Cao W."/>
        </authorList>
    </citation>
    <scope>NUCLEOTIDE SEQUENCE</scope>
    <source>
        <strain evidence="1">Hyas-2018</strain>
    </source>
</reference>
<keyword evidence="2" id="KW-1185">Reference proteome</keyword>
<evidence type="ECO:0000313" key="1">
    <source>
        <dbReference type="EMBL" id="KAH6928149.1"/>
    </source>
</evidence>
<name>A0ACB7S5W7_HYAAI</name>
<comment type="caution">
    <text evidence="1">The sequence shown here is derived from an EMBL/GenBank/DDBJ whole genome shotgun (WGS) entry which is preliminary data.</text>
</comment>
<protein>
    <submittedName>
        <fullName evidence="1">Uncharacterized protein</fullName>
    </submittedName>
</protein>
<dbReference type="Proteomes" id="UP000821845">
    <property type="component" value="Chromosome 6"/>
</dbReference>
<gene>
    <name evidence="1" type="ORF">HPB50_012338</name>
</gene>
<proteinExistence type="predicted"/>
<sequence length="171" mass="19726">MAHPPHVYFPQVYVIPVLMPVLLGVLLPLDVSPTAQLTLEPRDPPLKKENSLLLDLPPLVRRCFNRVKPDRQRHQTFKTTYTACVNRHFLVGTRAAATTWLIRLTFTFHSRREIRQHGFLRDLVSQFDSRDHVVELTFVTHIHAVYQPHTSIGISVLNVISSRPYLGRDSF</sequence>
<evidence type="ECO:0000313" key="2">
    <source>
        <dbReference type="Proteomes" id="UP000821845"/>
    </source>
</evidence>
<accession>A0ACB7S5W7</accession>